<keyword evidence="5 7" id="KW-0143">Chaperone</keyword>
<dbReference type="Pfam" id="PF17871">
    <property type="entry name" value="AAA_lid_9"/>
    <property type="match status" value="1"/>
</dbReference>
<dbReference type="InterPro" id="IPR041546">
    <property type="entry name" value="ClpA/ClpB_AAA_lid"/>
</dbReference>
<dbReference type="FunFam" id="3.40.50.300:FF:000120">
    <property type="entry name" value="ATP-dependent chaperone ClpB"/>
    <property type="match status" value="1"/>
</dbReference>
<dbReference type="PRINTS" id="PR00300">
    <property type="entry name" value="CLPPROTEASEA"/>
</dbReference>
<dbReference type="PANTHER" id="PTHR11638">
    <property type="entry name" value="ATP-DEPENDENT CLP PROTEASE"/>
    <property type="match status" value="1"/>
</dbReference>
<dbReference type="GO" id="GO:0016887">
    <property type="term" value="F:ATP hydrolysis activity"/>
    <property type="evidence" value="ECO:0007669"/>
    <property type="project" value="InterPro"/>
</dbReference>
<evidence type="ECO:0000256" key="1">
    <source>
        <dbReference type="ARBA" id="ARBA00008675"/>
    </source>
</evidence>
<dbReference type="CDD" id="cd19499">
    <property type="entry name" value="RecA-like_ClpB_Hsp104-like"/>
    <property type="match status" value="1"/>
</dbReference>
<dbReference type="InterPro" id="IPR003959">
    <property type="entry name" value="ATPase_AAA_core"/>
</dbReference>
<dbReference type="CDD" id="cd00009">
    <property type="entry name" value="AAA"/>
    <property type="match status" value="1"/>
</dbReference>
<accession>A0A061S551</accession>
<dbReference type="InterPro" id="IPR001270">
    <property type="entry name" value="ClpA/B"/>
</dbReference>
<keyword evidence="11" id="KW-0378">Hydrolase</keyword>
<dbReference type="Pfam" id="PF07724">
    <property type="entry name" value="AAA_2"/>
    <property type="match status" value="1"/>
</dbReference>
<comment type="similarity">
    <text evidence="1 7">Belongs to the ClpA/ClpB family.</text>
</comment>
<dbReference type="Pfam" id="PF00004">
    <property type="entry name" value="AAA"/>
    <property type="match status" value="1"/>
</dbReference>
<gene>
    <name evidence="11" type="primary">CLPB</name>
    <name evidence="11" type="ORF">TSPGSL018_16229</name>
</gene>
<dbReference type="GO" id="GO:0008233">
    <property type="term" value="F:peptidase activity"/>
    <property type="evidence" value="ECO:0007669"/>
    <property type="project" value="UniProtKB-KW"/>
</dbReference>
<dbReference type="Pfam" id="PF10431">
    <property type="entry name" value="ClpB_D2-small"/>
    <property type="match status" value="1"/>
</dbReference>
<evidence type="ECO:0000256" key="8">
    <source>
        <dbReference type="SAM" id="Coils"/>
    </source>
</evidence>
<dbReference type="Gene3D" id="3.40.50.300">
    <property type="entry name" value="P-loop containing nucleotide triphosphate hydrolases"/>
    <property type="match status" value="3"/>
</dbReference>
<dbReference type="AlphaFoldDB" id="A0A061S551"/>
<dbReference type="PANTHER" id="PTHR11638:SF18">
    <property type="entry name" value="HEAT SHOCK PROTEIN 104"/>
    <property type="match status" value="1"/>
</dbReference>
<dbReference type="SMART" id="SM01086">
    <property type="entry name" value="ClpB_D2-small"/>
    <property type="match status" value="1"/>
</dbReference>
<protein>
    <submittedName>
        <fullName evidence="11">ATP-dependent Clp protease ATP-binding subunit ClpB</fullName>
    </submittedName>
</protein>
<dbReference type="EMBL" id="GBEZ01007442">
    <property type="protein sequence ID" value="JAC78020.1"/>
    <property type="molecule type" value="Transcribed_RNA"/>
</dbReference>
<dbReference type="InterPro" id="IPR036628">
    <property type="entry name" value="Clp_N_dom_sf"/>
</dbReference>
<evidence type="ECO:0000256" key="4">
    <source>
        <dbReference type="ARBA" id="ARBA00022840"/>
    </source>
</evidence>
<evidence type="ECO:0000256" key="2">
    <source>
        <dbReference type="ARBA" id="ARBA00022737"/>
    </source>
</evidence>
<feature type="compositionally biased region" description="Low complexity" evidence="9">
    <location>
        <begin position="937"/>
        <end position="949"/>
    </location>
</feature>
<dbReference type="Gene3D" id="1.10.1780.10">
    <property type="entry name" value="Clp, N-terminal domain"/>
    <property type="match status" value="1"/>
</dbReference>
<dbReference type="GO" id="GO:0005737">
    <property type="term" value="C:cytoplasm"/>
    <property type="evidence" value="ECO:0007669"/>
    <property type="project" value="TreeGrafter"/>
</dbReference>
<dbReference type="InterPro" id="IPR004176">
    <property type="entry name" value="Clp_R_N"/>
</dbReference>
<dbReference type="InterPro" id="IPR027417">
    <property type="entry name" value="P-loop_NTPase"/>
</dbReference>
<feature type="domain" description="Clp R" evidence="10">
    <location>
        <begin position="5"/>
        <end position="146"/>
    </location>
</feature>
<dbReference type="Pfam" id="PF02861">
    <property type="entry name" value="Clp_N"/>
    <property type="match status" value="1"/>
</dbReference>
<dbReference type="Gene3D" id="6.10.140.130">
    <property type="match status" value="1"/>
</dbReference>
<evidence type="ECO:0000256" key="5">
    <source>
        <dbReference type="ARBA" id="ARBA00023186"/>
    </source>
</evidence>
<dbReference type="PROSITE" id="PS51903">
    <property type="entry name" value="CLP_R"/>
    <property type="match status" value="1"/>
</dbReference>
<proteinExistence type="inferred from homology"/>
<evidence type="ECO:0000256" key="9">
    <source>
        <dbReference type="SAM" id="MobiDB-lite"/>
    </source>
</evidence>
<dbReference type="SUPFAM" id="SSF52540">
    <property type="entry name" value="P-loop containing nucleoside triphosphate hydrolases"/>
    <property type="match status" value="2"/>
</dbReference>
<dbReference type="InterPro" id="IPR003593">
    <property type="entry name" value="AAA+_ATPase"/>
</dbReference>
<evidence type="ECO:0000256" key="6">
    <source>
        <dbReference type="PROSITE-ProRule" id="PRU01251"/>
    </source>
</evidence>
<dbReference type="InterPro" id="IPR050130">
    <property type="entry name" value="ClpA_ClpB"/>
</dbReference>
<keyword evidence="3 7" id="KW-0547">Nucleotide-binding</keyword>
<feature type="region of interest" description="Disordered" evidence="9">
    <location>
        <begin position="911"/>
        <end position="959"/>
    </location>
</feature>
<dbReference type="InterPro" id="IPR018368">
    <property type="entry name" value="ClpA/B_CS1"/>
</dbReference>
<keyword evidence="8" id="KW-0175">Coiled coil</keyword>
<organism evidence="11">
    <name type="scientific">Tetraselmis sp. GSL018</name>
    <dbReference type="NCBI Taxonomy" id="582737"/>
    <lineage>
        <taxon>Eukaryota</taxon>
        <taxon>Viridiplantae</taxon>
        <taxon>Chlorophyta</taxon>
        <taxon>core chlorophytes</taxon>
        <taxon>Chlorodendrophyceae</taxon>
        <taxon>Chlorodendrales</taxon>
        <taxon>Chlorodendraceae</taxon>
        <taxon>Tetraselmis</taxon>
    </lineage>
</organism>
<feature type="non-terminal residue" evidence="11">
    <location>
        <position position="959"/>
    </location>
</feature>
<dbReference type="GO" id="GO:0006508">
    <property type="term" value="P:proteolysis"/>
    <property type="evidence" value="ECO:0007669"/>
    <property type="project" value="UniProtKB-KW"/>
</dbReference>
<dbReference type="FunFam" id="3.40.50.300:FF:000025">
    <property type="entry name" value="ATP-dependent Clp protease subunit"/>
    <property type="match status" value="1"/>
</dbReference>
<keyword evidence="2 6" id="KW-0677">Repeat</keyword>
<keyword evidence="11" id="KW-0645">Protease</keyword>
<dbReference type="Gene3D" id="1.10.8.60">
    <property type="match status" value="1"/>
</dbReference>
<dbReference type="GO" id="GO:0005524">
    <property type="term" value="F:ATP binding"/>
    <property type="evidence" value="ECO:0007669"/>
    <property type="project" value="UniProtKB-KW"/>
</dbReference>
<dbReference type="PROSITE" id="PS00871">
    <property type="entry name" value="CLPAB_2"/>
    <property type="match status" value="1"/>
</dbReference>
<evidence type="ECO:0000313" key="11">
    <source>
        <dbReference type="EMBL" id="JAC78020.1"/>
    </source>
</evidence>
<feature type="coiled-coil region" evidence="8">
    <location>
        <begin position="404"/>
        <end position="495"/>
    </location>
</feature>
<evidence type="ECO:0000256" key="3">
    <source>
        <dbReference type="ARBA" id="ARBA00022741"/>
    </source>
</evidence>
<evidence type="ECO:0000259" key="10">
    <source>
        <dbReference type="PROSITE" id="PS51903"/>
    </source>
</evidence>
<dbReference type="InterPro" id="IPR028299">
    <property type="entry name" value="ClpA/B_CS2"/>
</dbReference>
<evidence type="ECO:0000256" key="7">
    <source>
        <dbReference type="RuleBase" id="RU004432"/>
    </source>
</evidence>
<dbReference type="PROSITE" id="PS00870">
    <property type="entry name" value="CLPAB_1"/>
    <property type="match status" value="1"/>
</dbReference>
<keyword evidence="4 7" id="KW-0067">ATP-binding</keyword>
<sequence length="959" mass="104687">MRGSGTEFTNKVNNILQEALTDAEQRKNGQLEGVHVGVAIFEDDLGARICERAGVPSEAVVAALRKLVDKLPCQEPPPDQVSPSPSLSRALRAAQSQAKRAGETHCALDHLLLALFDNDKTVSNALSSLGLTRSAIADTAATVKGSRQADSNNAEASYEALNKYAVNLLELAQNGKLDPVIGRDDEIRRCVQVLARRTKNNPVLVGQPGVGKSAIVEGLAQRIADQDVPETLDCQLWSLDMGALVAGASYRGEFEERLKGVLSEIKRAEGKMILFIDELHQIVGAGNQQGSMDAANLLKPMLARGELRCIGATTLDEYQKYIEKDAALERRFQPVHVGEPSVQATISILRGLREKYEHHHGVRVQDSALVAAAQLADRYITGRFAPDKAIDLVDEACAKVRVQLDSKPEEIDSLERQAHQLEVEVAALKKEKDDGSKARLKTAQASLAEVEEKLKPLRLQYETERGGVAELKAAQAKLEAAKQKLERARREGRTEVVADLSYHVIPELQARLEEISAQSERRRVDLAVGASGNEEIRRLHERLLDKRQRLKDAEREGNLARATDLKYSLIPELEERLQEMLAAAEDSGASGVAAAMLTENVTPEQVYEIVSRWTGVPVARLSQGERERVLALPERLSRRVLGQPEAVAAVASAIQRTRAGLGRPHQPTGAFLFLGPTGVGKTELAKAVAAELFDDEKQMVRLDMSEYMEQHSVARLIGAPPGYVGYDEGGQLTEAVRRRPYSVVLLDEVEKAHPRVLNVLLQVLDDGRLTDGRGRLVDFQNAVVVMTSNLGAEALLDGRPEADARRAVMSAVSQFFPPEMVNRMDDIIVFRPLGRADLAGIVRHHLALVTERLSDRDVVVEATDAACAAVIDAAHDPRMGARPLKRYVEKNVVTKLSKLILSGRLPHHSTVRLDSEPAARGLQYKVTRRTPQGPEDGSSGAAAGPSASPTKTRRLSPAE</sequence>
<dbReference type="GO" id="GO:0034605">
    <property type="term" value="P:cellular response to heat"/>
    <property type="evidence" value="ECO:0007669"/>
    <property type="project" value="TreeGrafter"/>
</dbReference>
<dbReference type="FunFam" id="3.40.50.300:FF:000010">
    <property type="entry name" value="Chaperone clpB 1, putative"/>
    <property type="match status" value="1"/>
</dbReference>
<dbReference type="SUPFAM" id="SSF81923">
    <property type="entry name" value="Double Clp-N motif"/>
    <property type="match status" value="1"/>
</dbReference>
<dbReference type="SMART" id="SM00382">
    <property type="entry name" value="AAA"/>
    <property type="match status" value="2"/>
</dbReference>
<name>A0A061S551_9CHLO</name>
<dbReference type="InterPro" id="IPR019489">
    <property type="entry name" value="Clp_ATPase_C"/>
</dbReference>
<reference evidence="11" key="1">
    <citation type="submission" date="2014-05" db="EMBL/GenBank/DDBJ databases">
        <title>The transcriptome of the halophilic microalga Tetraselmis sp. GSL018 isolated from the Great Salt Lake, Utah.</title>
        <authorList>
            <person name="Jinkerson R.E."/>
            <person name="D'Adamo S."/>
            <person name="Posewitz M.C."/>
        </authorList>
    </citation>
    <scope>NUCLEOTIDE SEQUENCE</scope>
    <source>
        <strain evidence="11">GSL018</strain>
    </source>
</reference>